<dbReference type="InterPro" id="IPR006860">
    <property type="entry name" value="FecR"/>
</dbReference>
<dbReference type="OrthoDB" id="115505at2"/>
<proteinExistence type="predicted"/>
<dbReference type="Pfam" id="PF04773">
    <property type="entry name" value="FecR"/>
    <property type="match status" value="1"/>
</dbReference>
<name>A0A0B6X038_9BACT</name>
<evidence type="ECO:0000256" key="1">
    <source>
        <dbReference type="SAM" id="MobiDB-lite"/>
    </source>
</evidence>
<dbReference type="Proteomes" id="UP000031518">
    <property type="component" value="Unassembled WGS sequence"/>
</dbReference>
<evidence type="ECO:0000259" key="2">
    <source>
        <dbReference type="Pfam" id="PF04773"/>
    </source>
</evidence>
<gene>
    <name evidence="3" type="ORF">PYK22_02934</name>
</gene>
<evidence type="ECO:0000313" key="4">
    <source>
        <dbReference type="Proteomes" id="UP000031518"/>
    </source>
</evidence>
<dbReference type="RefSeq" id="WP_041978394.1">
    <property type="nucleotide sequence ID" value="NZ_CBXV010000008.1"/>
</dbReference>
<accession>A0A0B6X038</accession>
<dbReference type="EMBL" id="CBXV010000008">
    <property type="protein sequence ID" value="CDM66893.1"/>
    <property type="molecule type" value="Genomic_DNA"/>
</dbReference>
<dbReference type="AlphaFoldDB" id="A0A0B6X038"/>
<dbReference type="PANTHER" id="PTHR38731:SF3">
    <property type="entry name" value="BLL6125 PROTEIN"/>
    <property type="match status" value="1"/>
</dbReference>
<feature type="region of interest" description="Disordered" evidence="1">
    <location>
        <begin position="335"/>
        <end position="386"/>
    </location>
</feature>
<feature type="compositionally biased region" description="Basic and acidic residues" evidence="1">
    <location>
        <begin position="370"/>
        <end position="386"/>
    </location>
</feature>
<dbReference type="PANTHER" id="PTHR38731">
    <property type="entry name" value="LIPL45-RELATED LIPOPROTEIN-RELATED"/>
    <property type="match status" value="1"/>
</dbReference>
<sequence length="386" mass="42970">MRGGIFILILALFWCEAIGYAQNGGLYVISAKAGYVNFVSGEVRHQRAGVWQSIRAQSSLDAGDIVQTGTDGRIELLLNPGSYLRIAENSEVQLVNASLDDLRLKLIRGSAIVEATGASGARLQMLIETPQTELTIDRNGLYRIDVASDGKTEVAVYKGQLSVNGIKVKGGEKLASGMSKPTKFDKKAQDGFDLWSRERAELLAAANRRLSDRTIESVFRSFRNDGAWGYGRAPYFGLWVFDSALSCYTFLPFYSSWSSPYGLSYRNGFGIPWYYFRPDPPARNPVYGTGPVRDHQAIAPSRQPAAGGLEQRHNPQRFDREFLIRKMDIDRWFENHPADHPSDLRPHHRQPEAAPATVAPMTPSAPVEHPNVERVPHHGKMRGEIP</sequence>
<evidence type="ECO:0000313" key="3">
    <source>
        <dbReference type="EMBL" id="CDM66893.1"/>
    </source>
</evidence>
<reference evidence="3 4" key="1">
    <citation type="submission" date="2013-12" db="EMBL/GenBank/DDBJ databases">
        <authorList>
            <person name="Stott M."/>
        </authorList>
    </citation>
    <scope>NUCLEOTIDE SEQUENCE [LARGE SCALE GENOMIC DNA]</scope>
    <source>
        <strain evidence="3 4">K22</strain>
    </source>
</reference>
<feature type="domain" description="FecR protein" evidence="2">
    <location>
        <begin position="65"/>
        <end position="160"/>
    </location>
</feature>
<dbReference type="STRING" id="454194.PYK22_02934"/>
<reference evidence="3 4" key="2">
    <citation type="submission" date="2015-01" db="EMBL/GenBank/DDBJ databases">
        <title>Complete genome sequence of Pyrinomonas methylaliphatogenes type strain K22T.</title>
        <authorList>
            <person name="Lee K.C.Y."/>
            <person name="Power J.F."/>
            <person name="Dunfield P.F."/>
            <person name="Morgan X.C."/>
            <person name="Huttenhower C."/>
            <person name="Stott M.B."/>
        </authorList>
    </citation>
    <scope>NUCLEOTIDE SEQUENCE [LARGE SCALE GENOMIC DNA]</scope>
    <source>
        <strain evidence="3 4">K22</strain>
    </source>
</reference>
<protein>
    <submittedName>
        <fullName evidence="3">FecR family protein</fullName>
    </submittedName>
</protein>
<feature type="compositionally biased region" description="Basic and acidic residues" evidence="1">
    <location>
        <begin position="335"/>
        <end position="351"/>
    </location>
</feature>
<organism evidence="3 4">
    <name type="scientific">Pyrinomonas methylaliphatogenes</name>
    <dbReference type="NCBI Taxonomy" id="454194"/>
    <lineage>
        <taxon>Bacteria</taxon>
        <taxon>Pseudomonadati</taxon>
        <taxon>Acidobacteriota</taxon>
        <taxon>Blastocatellia</taxon>
        <taxon>Blastocatellales</taxon>
        <taxon>Pyrinomonadaceae</taxon>
        <taxon>Pyrinomonas</taxon>
    </lineage>
</organism>
<keyword evidence="4" id="KW-1185">Reference proteome</keyword>